<feature type="coiled-coil region" evidence="1">
    <location>
        <begin position="149"/>
        <end position="180"/>
    </location>
</feature>
<dbReference type="Pfam" id="PF17111">
    <property type="entry name" value="PigL_N"/>
    <property type="match status" value="1"/>
</dbReference>
<evidence type="ECO:0000313" key="3">
    <source>
        <dbReference type="EMBL" id="KAH7259798.1"/>
    </source>
</evidence>
<reference evidence="3" key="1">
    <citation type="journal article" date="2021" name="Nat. Commun.">
        <title>Genetic determinants of endophytism in the Arabidopsis root mycobiome.</title>
        <authorList>
            <person name="Mesny F."/>
            <person name="Miyauchi S."/>
            <person name="Thiergart T."/>
            <person name="Pickel B."/>
            <person name="Atanasova L."/>
            <person name="Karlsson M."/>
            <person name="Huettel B."/>
            <person name="Barry K.W."/>
            <person name="Haridas S."/>
            <person name="Chen C."/>
            <person name="Bauer D."/>
            <person name="Andreopoulos W."/>
            <person name="Pangilinan J."/>
            <person name="LaButti K."/>
            <person name="Riley R."/>
            <person name="Lipzen A."/>
            <person name="Clum A."/>
            <person name="Drula E."/>
            <person name="Henrissat B."/>
            <person name="Kohler A."/>
            <person name="Grigoriev I.V."/>
            <person name="Martin F.M."/>
            <person name="Hacquard S."/>
        </authorList>
    </citation>
    <scope>NUCLEOTIDE SEQUENCE</scope>
    <source>
        <strain evidence="3">FSSC 5 MPI-SDFR-AT-0091</strain>
    </source>
</reference>
<protein>
    <recommendedName>
        <fullName evidence="2">Azaphilone pigments biosynthesis cluster protein L N-terminal domain-containing protein</fullName>
    </recommendedName>
</protein>
<proteinExistence type="predicted"/>
<dbReference type="Proteomes" id="UP000736672">
    <property type="component" value="Unassembled WGS sequence"/>
</dbReference>
<accession>A0A9P9KFQ2</accession>
<organism evidence="3 4">
    <name type="scientific">Fusarium solani</name>
    <name type="common">Filamentous fungus</name>
    <dbReference type="NCBI Taxonomy" id="169388"/>
    <lineage>
        <taxon>Eukaryota</taxon>
        <taxon>Fungi</taxon>
        <taxon>Dikarya</taxon>
        <taxon>Ascomycota</taxon>
        <taxon>Pezizomycotina</taxon>
        <taxon>Sordariomycetes</taxon>
        <taxon>Hypocreomycetidae</taxon>
        <taxon>Hypocreales</taxon>
        <taxon>Nectriaceae</taxon>
        <taxon>Fusarium</taxon>
        <taxon>Fusarium solani species complex</taxon>
    </lineage>
</organism>
<feature type="domain" description="Azaphilone pigments biosynthesis cluster protein L N-terminal" evidence="2">
    <location>
        <begin position="2"/>
        <end position="209"/>
    </location>
</feature>
<dbReference type="AlphaFoldDB" id="A0A9P9KFQ2"/>
<comment type="caution">
    <text evidence="3">The sequence shown here is derived from an EMBL/GenBank/DDBJ whole genome shotgun (WGS) entry which is preliminary data.</text>
</comment>
<keyword evidence="4" id="KW-1185">Reference proteome</keyword>
<evidence type="ECO:0000313" key="4">
    <source>
        <dbReference type="Proteomes" id="UP000736672"/>
    </source>
</evidence>
<evidence type="ECO:0000259" key="2">
    <source>
        <dbReference type="Pfam" id="PF17111"/>
    </source>
</evidence>
<dbReference type="EMBL" id="JAGTJS010000008">
    <property type="protein sequence ID" value="KAH7259798.1"/>
    <property type="molecule type" value="Genomic_DNA"/>
</dbReference>
<dbReference type="InterPro" id="IPR031348">
    <property type="entry name" value="PigL_N"/>
</dbReference>
<evidence type="ECO:0000256" key="1">
    <source>
        <dbReference type="SAM" id="Coils"/>
    </source>
</evidence>
<name>A0A9P9KFQ2_FUSSL</name>
<gene>
    <name evidence="3" type="ORF">B0J15DRAFT_272835</name>
</gene>
<keyword evidence="1" id="KW-0175">Coiled coil</keyword>
<sequence length="384" mass="42341">MADPLSVVSGLLAIVTATIQSSKVLYQTVQSFRDHPRSVRQLVDELDALAGVLHCLEGSAGREPSILVPLKLPLERCTEACVDFRNLIDRCTKHSGGQGNTSFRDWARLRYMDNDINGFTAMLAGYKATIAIALADANLRSSTVTLQVLNEYKDMIRNTKQDLEDHLEEITVKLQTLARQNDIPTRAEPVDIERFRNERKTTEQCLEICSQVLSHINGLRLLPVGTGEATRGTTSAGLSIQDLTHARIMTFSTLKDCCDKLSDTLGRLRALEEDTKARLQAVEVTPEQSNTISSGKEAQSLAREFDSARQCLTICSDASARVNSGKVHILENITIGKHGKQMLIATLGELFDARRVQLGEGAMQIVASSSDTSLQELFRAQSRR</sequence>
<dbReference type="OrthoDB" id="5068804at2759"/>